<keyword evidence="3" id="KW-0479">Metal-binding</keyword>
<name>A0AAV7JT51_9METZ</name>
<dbReference type="SUPFAM" id="SSF69819">
    <property type="entry name" value="MTH1598-like"/>
    <property type="match status" value="1"/>
</dbReference>
<dbReference type="PANTHER" id="PTHR12682:SF11">
    <property type="entry name" value="PROTEIN ARCHEASE"/>
    <property type="match status" value="1"/>
</dbReference>
<reference evidence="6 7" key="1">
    <citation type="journal article" date="2023" name="BMC Biol.">
        <title>The compact genome of the sponge Oopsacas minuta (Hexactinellida) is lacking key metazoan core genes.</title>
        <authorList>
            <person name="Santini S."/>
            <person name="Schenkelaars Q."/>
            <person name="Jourda C."/>
            <person name="Duchesne M."/>
            <person name="Belahbib H."/>
            <person name="Rocher C."/>
            <person name="Selva M."/>
            <person name="Riesgo A."/>
            <person name="Vervoort M."/>
            <person name="Leys S.P."/>
            <person name="Kodjabachian L."/>
            <person name="Le Bivic A."/>
            <person name="Borchiellini C."/>
            <person name="Claverie J.M."/>
            <person name="Renard E."/>
        </authorList>
    </citation>
    <scope>NUCLEOTIDE SEQUENCE [LARGE SCALE GENOMIC DNA]</scope>
    <source>
        <strain evidence="6">SPO-2</strain>
    </source>
</reference>
<evidence type="ECO:0000313" key="6">
    <source>
        <dbReference type="EMBL" id="KAI6652116.1"/>
    </source>
</evidence>
<protein>
    <submittedName>
        <fullName evidence="6">Protein archease-like</fullName>
    </submittedName>
</protein>
<gene>
    <name evidence="6" type="ORF">LOD99_4661</name>
</gene>
<dbReference type="Pfam" id="PF01951">
    <property type="entry name" value="Archease"/>
    <property type="match status" value="1"/>
</dbReference>
<comment type="caution">
    <text evidence="6">The sequence shown here is derived from an EMBL/GenBank/DDBJ whole genome shotgun (WGS) entry which is preliminary data.</text>
</comment>
<keyword evidence="7" id="KW-1185">Reference proteome</keyword>
<keyword evidence="4" id="KW-0106">Calcium</keyword>
<dbReference type="InterPro" id="IPR002804">
    <property type="entry name" value="Archease"/>
</dbReference>
<dbReference type="EMBL" id="JAKMXF010000300">
    <property type="protein sequence ID" value="KAI6652116.1"/>
    <property type="molecule type" value="Genomic_DNA"/>
</dbReference>
<keyword evidence="2" id="KW-0819">tRNA processing</keyword>
<evidence type="ECO:0000256" key="3">
    <source>
        <dbReference type="ARBA" id="ARBA00022723"/>
    </source>
</evidence>
<sequence>MASKELAAPCDLPEEVRAKNHQNTGAEGSPAPLPDFGYEYLDHTADIQLHSWGPNLSIAFEQCCVAMFGYITELEYVVPTFTQEITTEGDDLLSLLFHLLDEFLFLFSADPFFIPREVKITHLDIKNFKVTAIGRGETFDISKHPQGAEVKAITYSNMQVINSEDGKKWDCYVIVDI</sequence>
<organism evidence="6 7">
    <name type="scientific">Oopsacas minuta</name>
    <dbReference type="NCBI Taxonomy" id="111878"/>
    <lineage>
        <taxon>Eukaryota</taxon>
        <taxon>Metazoa</taxon>
        <taxon>Porifera</taxon>
        <taxon>Hexactinellida</taxon>
        <taxon>Hexasterophora</taxon>
        <taxon>Lyssacinosida</taxon>
        <taxon>Leucopsacidae</taxon>
        <taxon>Oopsacas</taxon>
    </lineage>
</organism>
<dbReference type="InterPro" id="IPR036820">
    <property type="entry name" value="Archease_dom_sf"/>
</dbReference>
<evidence type="ECO:0000313" key="7">
    <source>
        <dbReference type="Proteomes" id="UP001165289"/>
    </source>
</evidence>
<comment type="similarity">
    <text evidence="1">Belongs to the archease family.</text>
</comment>
<evidence type="ECO:0000256" key="2">
    <source>
        <dbReference type="ARBA" id="ARBA00022694"/>
    </source>
</evidence>
<evidence type="ECO:0000256" key="4">
    <source>
        <dbReference type="ARBA" id="ARBA00022837"/>
    </source>
</evidence>
<dbReference type="InterPro" id="IPR023572">
    <property type="entry name" value="Archease_dom"/>
</dbReference>
<dbReference type="Proteomes" id="UP001165289">
    <property type="component" value="Unassembled WGS sequence"/>
</dbReference>
<accession>A0AAV7JT51</accession>
<dbReference type="GO" id="GO:0046872">
    <property type="term" value="F:metal ion binding"/>
    <property type="evidence" value="ECO:0007669"/>
    <property type="project" value="UniProtKB-KW"/>
</dbReference>
<dbReference type="GO" id="GO:0006388">
    <property type="term" value="P:tRNA splicing, via endonucleolytic cleavage and ligation"/>
    <property type="evidence" value="ECO:0007669"/>
    <property type="project" value="TreeGrafter"/>
</dbReference>
<proteinExistence type="inferred from homology"/>
<dbReference type="FunFam" id="3.55.10.10:FF:000001">
    <property type="entry name" value="protein archease isoform X1"/>
    <property type="match status" value="1"/>
</dbReference>
<dbReference type="Gene3D" id="3.55.10.10">
    <property type="entry name" value="Archease domain"/>
    <property type="match status" value="1"/>
</dbReference>
<dbReference type="AlphaFoldDB" id="A0AAV7JT51"/>
<evidence type="ECO:0000256" key="1">
    <source>
        <dbReference type="ARBA" id="ARBA00007963"/>
    </source>
</evidence>
<dbReference type="PANTHER" id="PTHR12682">
    <property type="entry name" value="ARCHEASE"/>
    <property type="match status" value="1"/>
</dbReference>
<dbReference type="GO" id="GO:0072669">
    <property type="term" value="C:tRNA-splicing ligase complex"/>
    <property type="evidence" value="ECO:0007669"/>
    <property type="project" value="TreeGrafter"/>
</dbReference>
<feature type="domain" description="Archease" evidence="5">
    <location>
        <begin position="38"/>
        <end position="177"/>
    </location>
</feature>
<evidence type="ECO:0000259" key="5">
    <source>
        <dbReference type="Pfam" id="PF01951"/>
    </source>
</evidence>